<organism evidence="1 2">
    <name type="scientific">Glossina morsitans morsitans</name>
    <name type="common">Savannah tsetse fly</name>
    <dbReference type="NCBI Taxonomy" id="37546"/>
    <lineage>
        <taxon>Eukaryota</taxon>
        <taxon>Metazoa</taxon>
        <taxon>Ecdysozoa</taxon>
        <taxon>Arthropoda</taxon>
        <taxon>Hexapoda</taxon>
        <taxon>Insecta</taxon>
        <taxon>Pterygota</taxon>
        <taxon>Neoptera</taxon>
        <taxon>Endopterygota</taxon>
        <taxon>Diptera</taxon>
        <taxon>Brachycera</taxon>
        <taxon>Muscomorpha</taxon>
        <taxon>Hippoboscoidea</taxon>
        <taxon>Glossinidae</taxon>
        <taxon>Glossina</taxon>
    </lineage>
</organism>
<protein>
    <submittedName>
        <fullName evidence="1">Uncharacterized protein</fullName>
    </submittedName>
</protein>
<dbReference type="AlphaFoldDB" id="A0A1B0GFV4"/>
<dbReference type="VEuPathDB" id="VectorBase:GMOY012226"/>
<evidence type="ECO:0000313" key="1">
    <source>
        <dbReference type="EnsemblMetazoa" id="GMOY012226-PA"/>
    </source>
</evidence>
<sequence length="62" mass="7291">MKLSNTLSYLKCFVRFVLDFLMPTNLYALFDWKIQLVASKIIVEAENHIKALLLIYICYFGN</sequence>
<proteinExistence type="predicted"/>
<dbReference type="Proteomes" id="UP000092444">
    <property type="component" value="Unassembled WGS sequence"/>
</dbReference>
<accession>A0A1B0GFV4</accession>
<dbReference type="EMBL" id="CCAG010006093">
    <property type="status" value="NOT_ANNOTATED_CDS"/>
    <property type="molecule type" value="Genomic_DNA"/>
</dbReference>
<evidence type="ECO:0000313" key="2">
    <source>
        <dbReference type="Proteomes" id="UP000092444"/>
    </source>
</evidence>
<dbReference type="EnsemblMetazoa" id="GMOY012226-RA">
    <property type="protein sequence ID" value="GMOY012226-PA"/>
    <property type="gene ID" value="GMOY012226"/>
</dbReference>
<reference evidence="1" key="1">
    <citation type="submission" date="2020-05" db="UniProtKB">
        <authorList>
            <consortium name="EnsemblMetazoa"/>
        </authorList>
    </citation>
    <scope>IDENTIFICATION</scope>
    <source>
        <strain evidence="1">Yale</strain>
    </source>
</reference>
<name>A0A1B0GFV4_GLOMM</name>
<keyword evidence="2" id="KW-1185">Reference proteome</keyword>